<evidence type="ECO:0000256" key="1">
    <source>
        <dbReference type="SAM" id="MobiDB-lite"/>
    </source>
</evidence>
<dbReference type="EMBL" id="BLLF01000092">
    <property type="protein sequence ID" value="GFH07405.1"/>
    <property type="molecule type" value="Genomic_DNA"/>
</dbReference>
<reference evidence="2 3" key="1">
    <citation type="submission" date="2020-02" db="EMBL/GenBank/DDBJ databases">
        <title>Draft genome sequence of Haematococcus lacustris strain NIES-144.</title>
        <authorList>
            <person name="Morimoto D."/>
            <person name="Nakagawa S."/>
            <person name="Yoshida T."/>
            <person name="Sawayama S."/>
        </authorList>
    </citation>
    <scope>NUCLEOTIDE SEQUENCE [LARGE SCALE GENOMIC DNA]</scope>
    <source>
        <strain evidence="2 3">NIES-144</strain>
    </source>
</reference>
<accession>A0A699YDF2</accession>
<sequence length="113" mass="12216">MPAQVLAPLQANNARSEGLNGKPSDDRYGRGRIPPCMPPHCHQSPGWRRAARVQENPPQAEGTFPAAGRDPFSAPRHRLPFCVAHRFDVPGGLPHPGVPQRPYTSSRAASPSP</sequence>
<name>A0A699YDF2_HAELA</name>
<evidence type="ECO:0000313" key="2">
    <source>
        <dbReference type="EMBL" id="GFH07405.1"/>
    </source>
</evidence>
<protein>
    <submittedName>
        <fullName evidence="2">Uncharacterized protein</fullName>
    </submittedName>
</protein>
<proteinExistence type="predicted"/>
<comment type="caution">
    <text evidence="2">The sequence shown here is derived from an EMBL/GenBank/DDBJ whole genome shotgun (WGS) entry which is preliminary data.</text>
</comment>
<feature type="compositionally biased region" description="Polar residues" evidence="1">
    <location>
        <begin position="102"/>
        <end position="113"/>
    </location>
</feature>
<dbReference type="Proteomes" id="UP000485058">
    <property type="component" value="Unassembled WGS sequence"/>
</dbReference>
<feature type="region of interest" description="Disordered" evidence="1">
    <location>
        <begin position="89"/>
        <end position="113"/>
    </location>
</feature>
<gene>
    <name evidence="2" type="ORF">HaLaN_02199</name>
</gene>
<keyword evidence="3" id="KW-1185">Reference proteome</keyword>
<organism evidence="2 3">
    <name type="scientific">Haematococcus lacustris</name>
    <name type="common">Green alga</name>
    <name type="synonym">Haematococcus pluvialis</name>
    <dbReference type="NCBI Taxonomy" id="44745"/>
    <lineage>
        <taxon>Eukaryota</taxon>
        <taxon>Viridiplantae</taxon>
        <taxon>Chlorophyta</taxon>
        <taxon>core chlorophytes</taxon>
        <taxon>Chlorophyceae</taxon>
        <taxon>CS clade</taxon>
        <taxon>Chlamydomonadales</taxon>
        <taxon>Haematococcaceae</taxon>
        <taxon>Haematococcus</taxon>
    </lineage>
</organism>
<evidence type="ECO:0000313" key="3">
    <source>
        <dbReference type="Proteomes" id="UP000485058"/>
    </source>
</evidence>
<feature type="region of interest" description="Disordered" evidence="1">
    <location>
        <begin position="1"/>
        <end position="72"/>
    </location>
</feature>
<dbReference type="AlphaFoldDB" id="A0A699YDF2"/>